<protein>
    <recommendedName>
        <fullName evidence="4">tRNA N(3)-methylcytidine methyltransferase</fullName>
        <ecNumber evidence="4">2.1.1.-</ecNumber>
    </recommendedName>
</protein>
<evidence type="ECO:0000313" key="6">
    <source>
        <dbReference type="Proteomes" id="UP000316759"/>
    </source>
</evidence>
<dbReference type="OrthoDB" id="417697at2759"/>
<dbReference type="Pfam" id="PF13489">
    <property type="entry name" value="Methyltransf_23"/>
    <property type="match status" value="1"/>
</dbReference>
<comment type="caution">
    <text evidence="5">The sequence shown here is derived from an EMBL/GenBank/DDBJ whole genome shotgun (WGS) entry which is preliminary data.</text>
</comment>
<dbReference type="SUPFAM" id="SSF53335">
    <property type="entry name" value="S-adenosyl-L-methionine-dependent methyltransferases"/>
    <property type="match status" value="1"/>
</dbReference>
<evidence type="ECO:0000256" key="4">
    <source>
        <dbReference type="PIRNR" id="PIRNR037755"/>
    </source>
</evidence>
<name>A0A504YUB1_FASGI</name>
<accession>A0A504YUB1</accession>
<dbReference type="STRING" id="46835.A0A504YUB1"/>
<dbReference type="Gene3D" id="3.40.50.150">
    <property type="entry name" value="Vaccinia Virus protein VP39"/>
    <property type="match status" value="1"/>
</dbReference>
<dbReference type="GO" id="GO:0032259">
    <property type="term" value="P:methylation"/>
    <property type="evidence" value="ECO:0007669"/>
    <property type="project" value="UniProtKB-KW"/>
</dbReference>
<reference evidence="5 6" key="1">
    <citation type="submission" date="2019-04" db="EMBL/GenBank/DDBJ databases">
        <title>Annotation for the trematode Fasciola gigantica.</title>
        <authorList>
            <person name="Choi Y.-J."/>
        </authorList>
    </citation>
    <scope>NUCLEOTIDE SEQUENCE [LARGE SCALE GENOMIC DNA]</scope>
    <source>
        <strain evidence="5">Uganda_cow_1</strain>
    </source>
</reference>
<evidence type="ECO:0000256" key="1">
    <source>
        <dbReference type="ARBA" id="ARBA00009725"/>
    </source>
</evidence>
<organism evidence="5 6">
    <name type="scientific">Fasciola gigantica</name>
    <name type="common">Giant liver fluke</name>
    <dbReference type="NCBI Taxonomy" id="46835"/>
    <lineage>
        <taxon>Eukaryota</taxon>
        <taxon>Metazoa</taxon>
        <taxon>Spiralia</taxon>
        <taxon>Lophotrochozoa</taxon>
        <taxon>Platyhelminthes</taxon>
        <taxon>Trematoda</taxon>
        <taxon>Digenea</taxon>
        <taxon>Plagiorchiida</taxon>
        <taxon>Echinostomata</taxon>
        <taxon>Echinostomatoidea</taxon>
        <taxon>Fasciolidae</taxon>
        <taxon>Fasciola</taxon>
    </lineage>
</organism>
<sequence>MDGNQESSGVHDSVDPMRPKFGQRYLKDEAEVYSHNAWDNVLWTAEQESQANAIIAENSADILPIDAKEHHDMAAAEYWDKFYAQHQDKFFKDRSWLFTEFPELFAGNGKERHFLTSCSDDCKIFEVGCGVGNTTIPILRKNTSKNMFLYTSDFSSNAVELLKKSLEYDPLRCHAFTFDITKTETKLPFTKGSIDIIIMVFVLSAVSPDQYVCILPINLVFRFPAVIENLASYLKPGGLFLVRDYGRGDMVQLRFKKGKCLGENFYLRSDGTRVYFFQQDELRQLFSGFGLEEIENTLDRRLIVNRKKELKMYRVWIQCKYRKSTCSLSSK</sequence>
<evidence type="ECO:0000256" key="2">
    <source>
        <dbReference type="ARBA" id="ARBA00022603"/>
    </source>
</evidence>
<dbReference type="InterPro" id="IPR026113">
    <property type="entry name" value="METTL2/6/8-like"/>
</dbReference>
<keyword evidence="3 4" id="KW-0808">Transferase</keyword>
<dbReference type="InterPro" id="IPR029063">
    <property type="entry name" value="SAM-dependent_MTases_sf"/>
</dbReference>
<dbReference type="PANTHER" id="PTHR22809:SF11">
    <property type="entry name" value="TRNA N(3)-METHYLCYTIDINE METHYLTRANSFERASE METTL2"/>
    <property type="match status" value="1"/>
</dbReference>
<evidence type="ECO:0000313" key="5">
    <source>
        <dbReference type="EMBL" id="TPP61388.1"/>
    </source>
</evidence>
<gene>
    <name evidence="5" type="ORF">FGIG_00742</name>
</gene>
<keyword evidence="2 4" id="KW-0489">Methyltransferase</keyword>
<dbReference type="Proteomes" id="UP000316759">
    <property type="component" value="Unassembled WGS sequence"/>
</dbReference>
<keyword evidence="6" id="KW-1185">Reference proteome</keyword>
<comment type="function">
    <text evidence="4">S-adenosyl-L-methionine-dependent methyltransferase.</text>
</comment>
<comment type="similarity">
    <text evidence="1 4">Belongs to the methyltransferase superfamily. METL family.</text>
</comment>
<dbReference type="EMBL" id="SUNJ01008217">
    <property type="protein sequence ID" value="TPP61388.1"/>
    <property type="molecule type" value="Genomic_DNA"/>
</dbReference>
<evidence type="ECO:0000256" key="3">
    <source>
        <dbReference type="ARBA" id="ARBA00022679"/>
    </source>
</evidence>
<dbReference type="PIRSF" id="PIRSF037755">
    <property type="entry name" value="Mettl2_prd"/>
    <property type="match status" value="1"/>
</dbReference>
<dbReference type="GO" id="GO:0052735">
    <property type="term" value="F:tRNA (cytidine-3-)-methyltransferase activity"/>
    <property type="evidence" value="ECO:0007669"/>
    <property type="project" value="TreeGrafter"/>
</dbReference>
<dbReference type="PANTHER" id="PTHR22809">
    <property type="entry name" value="METHYLTRANSFERASE-RELATED"/>
    <property type="match status" value="1"/>
</dbReference>
<dbReference type="AlphaFoldDB" id="A0A504YUB1"/>
<proteinExistence type="inferred from homology"/>
<dbReference type="EC" id="2.1.1.-" evidence="4"/>
<dbReference type="CDD" id="cd02440">
    <property type="entry name" value="AdoMet_MTases"/>
    <property type="match status" value="1"/>
</dbReference>